<reference evidence="3" key="1">
    <citation type="submission" date="2016-10" db="EMBL/GenBank/DDBJ databases">
        <authorList>
            <person name="Varghese N."/>
            <person name="Submissions S."/>
        </authorList>
    </citation>
    <scope>NUCLEOTIDE SEQUENCE [LARGE SCALE GENOMIC DNA]</scope>
    <source>
        <strain evidence="3">DSM 4002</strain>
    </source>
</reference>
<dbReference type="AlphaFoldDB" id="A0A1I4Y0P5"/>
<evidence type="ECO:0000313" key="3">
    <source>
        <dbReference type="Proteomes" id="UP000182961"/>
    </source>
</evidence>
<name>A0A1I4Y0P5_9FLAO</name>
<accession>A0A1I4Y0P5</accession>
<dbReference type="EMBL" id="FOUT01000010">
    <property type="protein sequence ID" value="SFN31586.1"/>
    <property type="molecule type" value="Genomic_DNA"/>
</dbReference>
<dbReference type="Proteomes" id="UP000182961">
    <property type="component" value="Unassembled WGS sequence"/>
</dbReference>
<keyword evidence="3" id="KW-1185">Reference proteome</keyword>
<evidence type="ECO:0000256" key="1">
    <source>
        <dbReference type="SAM" id="Phobius"/>
    </source>
</evidence>
<evidence type="ECO:0000313" key="2">
    <source>
        <dbReference type="EMBL" id="SFN31586.1"/>
    </source>
</evidence>
<gene>
    <name evidence="2" type="ORF">SAMN05444143_11053</name>
</gene>
<organism evidence="2 3">
    <name type="scientific">Flavobacterium succinicans</name>
    <dbReference type="NCBI Taxonomy" id="29536"/>
    <lineage>
        <taxon>Bacteria</taxon>
        <taxon>Pseudomonadati</taxon>
        <taxon>Bacteroidota</taxon>
        <taxon>Flavobacteriia</taxon>
        <taxon>Flavobacteriales</taxon>
        <taxon>Flavobacteriaceae</taxon>
        <taxon>Flavobacterium</taxon>
    </lineage>
</organism>
<sequence>MHKGEHASFSWCCFELFVIVAFSDETPCSLSAQGIQESTTMIIDNMIFVNFKSVKIGILFLLQIIIYNDY</sequence>
<keyword evidence="1" id="KW-0812">Transmembrane</keyword>
<protein>
    <submittedName>
        <fullName evidence="2">Uncharacterized protein</fullName>
    </submittedName>
</protein>
<keyword evidence="1" id="KW-1133">Transmembrane helix</keyword>
<feature type="transmembrane region" description="Helical" evidence="1">
    <location>
        <begin position="47"/>
        <end position="67"/>
    </location>
</feature>
<keyword evidence="1" id="KW-0472">Membrane</keyword>
<proteinExistence type="predicted"/>